<proteinExistence type="predicted"/>
<dbReference type="RefSeq" id="WP_229229487.1">
    <property type="nucleotide sequence ID" value="NZ_AP024525.1"/>
</dbReference>
<accession>A0ABN6FIJ3</accession>
<evidence type="ECO:0000256" key="1">
    <source>
        <dbReference type="SAM" id="MobiDB-lite"/>
    </source>
</evidence>
<protein>
    <recommendedName>
        <fullName evidence="4">DUF2630 family protein</fullName>
    </recommendedName>
</protein>
<feature type="region of interest" description="Disordered" evidence="1">
    <location>
        <begin position="57"/>
        <end position="78"/>
    </location>
</feature>
<reference evidence="2 3" key="1">
    <citation type="journal article" date="2021" name="J. Biosci. Bioeng.">
        <title>Identification and characterization of a chc gene cluster responsible for the aromatization pathway of cyclohexanecarboxylate degradation in Sinomonas cyclohexanicum ATCC 51369.</title>
        <authorList>
            <person name="Yamamoto T."/>
            <person name="Hasegawa Y."/>
            <person name="Lau P.C.K."/>
            <person name="Iwaki H."/>
        </authorList>
    </citation>
    <scope>NUCLEOTIDE SEQUENCE [LARGE SCALE GENOMIC DNA]</scope>
    <source>
        <strain evidence="2 3">ATCC 51369</strain>
    </source>
</reference>
<evidence type="ECO:0008006" key="4">
    <source>
        <dbReference type="Google" id="ProtNLM"/>
    </source>
</evidence>
<evidence type="ECO:0000313" key="3">
    <source>
        <dbReference type="Proteomes" id="UP001319861"/>
    </source>
</evidence>
<gene>
    <name evidence="2" type="ORF">SCMU_25390</name>
</gene>
<sequence>MDKDIQDRIRDLIDEEHSLRAAHTAGTGQSSSVRLGEVETQLDQCWDLLRQRRAKREFGENPEDASVRSADIVENYRE</sequence>
<dbReference type="Pfam" id="PF10944">
    <property type="entry name" value="DUF2630"/>
    <property type="match status" value="1"/>
</dbReference>
<organism evidence="2 3">
    <name type="scientific">Sinomonas cyclohexanicum</name>
    <name type="common">Corynebacterium cyclohexanicum</name>
    <dbReference type="NCBI Taxonomy" id="322009"/>
    <lineage>
        <taxon>Bacteria</taxon>
        <taxon>Bacillati</taxon>
        <taxon>Actinomycetota</taxon>
        <taxon>Actinomycetes</taxon>
        <taxon>Micrococcales</taxon>
        <taxon>Micrococcaceae</taxon>
        <taxon>Sinomonas</taxon>
    </lineage>
</organism>
<name>A0ABN6FIJ3_SINCY</name>
<dbReference type="InterPro" id="IPR020311">
    <property type="entry name" value="Uncharacterised_Rv0898c"/>
</dbReference>
<keyword evidence="3" id="KW-1185">Reference proteome</keyword>
<dbReference type="EMBL" id="AP024525">
    <property type="protein sequence ID" value="BCT76697.1"/>
    <property type="molecule type" value="Genomic_DNA"/>
</dbReference>
<evidence type="ECO:0000313" key="2">
    <source>
        <dbReference type="EMBL" id="BCT76697.1"/>
    </source>
</evidence>
<dbReference type="Proteomes" id="UP001319861">
    <property type="component" value="Chromosome"/>
</dbReference>